<keyword evidence="3" id="KW-1185">Reference proteome</keyword>
<keyword evidence="1" id="KW-0812">Transmembrane</keyword>
<feature type="transmembrane region" description="Helical" evidence="1">
    <location>
        <begin position="46"/>
        <end position="65"/>
    </location>
</feature>
<dbReference type="EMBL" id="JACTUZ010000044">
    <property type="protein sequence ID" value="MBC9177626.1"/>
    <property type="molecule type" value="Genomic_DNA"/>
</dbReference>
<evidence type="ECO:0000313" key="2">
    <source>
        <dbReference type="EMBL" id="MBC9177626.1"/>
    </source>
</evidence>
<evidence type="ECO:0008006" key="4">
    <source>
        <dbReference type="Google" id="ProtNLM"/>
    </source>
</evidence>
<organism evidence="2 3">
    <name type="scientific">Pseudoroseomonas ludipueritiae</name>
    <dbReference type="NCBI Taxonomy" id="198093"/>
    <lineage>
        <taxon>Bacteria</taxon>
        <taxon>Pseudomonadati</taxon>
        <taxon>Pseudomonadota</taxon>
        <taxon>Alphaproteobacteria</taxon>
        <taxon>Acetobacterales</taxon>
        <taxon>Acetobacteraceae</taxon>
        <taxon>Pseudoroseomonas</taxon>
    </lineage>
</organism>
<protein>
    <recommendedName>
        <fullName evidence="4">DUF4396 domain-containing protein</fullName>
    </recommendedName>
</protein>
<name>A0ABR7R7A2_9PROT</name>
<evidence type="ECO:0000256" key="1">
    <source>
        <dbReference type="SAM" id="Phobius"/>
    </source>
</evidence>
<feature type="transmembrane region" description="Helical" evidence="1">
    <location>
        <begin position="7"/>
        <end position="26"/>
    </location>
</feature>
<evidence type="ECO:0000313" key="3">
    <source>
        <dbReference type="Proteomes" id="UP000603940"/>
    </source>
</evidence>
<keyword evidence="1" id="KW-0472">Membrane</keyword>
<accession>A0ABR7R7A2</accession>
<sequence length="68" mass="7255">MHRTAEWLRLAATPTFAAMALLTGILEGGGMEALCAAEPRLSIGGMMPMYLLMSALHSPPWLALISGR</sequence>
<reference evidence="2 3" key="1">
    <citation type="journal article" date="2009" name="Int. J. Syst. Evol. Microbiol.">
        <title>Transfer of Teichococcus ludipueritiae and Muricoccus roseus to the genus Roseomonas, as Roseomonas ludipueritiae comb. nov. and Roseomonas rosea comb. nov., respectively, and emended description of the genus Roseomonas.</title>
        <authorList>
            <person name="Sanchez-Porro C."/>
            <person name="Gallego V."/>
            <person name="Busse H.J."/>
            <person name="Kampfer P."/>
            <person name="Ventosa A."/>
        </authorList>
    </citation>
    <scope>NUCLEOTIDE SEQUENCE [LARGE SCALE GENOMIC DNA]</scope>
    <source>
        <strain evidence="2 3">DSM 14915</strain>
    </source>
</reference>
<proteinExistence type="predicted"/>
<keyword evidence="1" id="KW-1133">Transmembrane helix</keyword>
<dbReference type="RefSeq" id="WP_187778747.1">
    <property type="nucleotide sequence ID" value="NZ_JACTUZ010000044.1"/>
</dbReference>
<dbReference type="Proteomes" id="UP000603940">
    <property type="component" value="Unassembled WGS sequence"/>
</dbReference>
<comment type="caution">
    <text evidence="2">The sequence shown here is derived from an EMBL/GenBank/DDBJ whole genome shotgun (WGS) entry which is preliminary data.</text>
</comment>
<gene>
    <name evidence="2" type="ORF">IBL25_11815</name>
</gene>